<keyword evidence="2" id="KW-0378">Hydrolase</keyword>
<dbReference type="Pfam" id="PF00271">
    <property type="entry name" value="Helicase_C"/>
    <property type="match status" value="1"/>
</dbReference>
<evidence type="ECO:0000313" key="8">
    <source>
        <dbReference type="EMBL" id="WTU78944.1"/>
    </source>
</evidence>
<evidence type="ECO:0000256" key="2">
    <source>
        <dbReference type="ARBA" id="ARBA00022801"/>
    </source>
</evidence>
<dbReference type="PROSITE" id="PS51194">
    <property type="entry name" value="HELICASE_CTER"/>
    <property type="match status" value="1"/>
</dbReference>
<gene>
    <name evidence="8" type="ORF">OG327_30390</name>
</gene>
<dbReference type="PANTHER" id="PTHR47961:SF6">
    <property type="entry name" value="DNA-DIRECTED DNA POLYMERASE"/>
    <property type="match status" value="1"/>
</dbReference>
<dbReference type="Pfam" id="PF00270">
    <property type="entry name" value="DEAD"/>
    <property type="match status" value="1"/>
</dbReference>
<dbReference type="InterPro" id="IPR027417">
    <property type="entry name" value="P-loop_NTPase"/>
</dbReference>
<organism evidence="8">
    <name type="scientific">Streptomyces sp. NBC_00049</name>
    <dbReference type="NCBI Taxonomy" id="2903617"/>
    <lineage>
        <taxon>Bacteria</taxon>
        <taxon>Bacillati</taxon>
        <taxon>Actinomycetota</taxon>
        <taxon>Actinomycetes</taxon>
        <taxon>Kitasatosporales</taxon>
        <taxon>Streptomycetaceae</taxon>
        <taxon>Streptomyces</taxon>
    </lineage>
</organism>
<evidence type="ECO:0000256" key="3">
    <source>
        <dbReference type="ARBA" id="ARBA00022806"/>
    </source>
</evidence>
<dbReference type="PANTHER" id="PTHR47961">
    <property type="entry name" value="DNA POLYMERASE THETA, PUTATIVE (AFU_ORTHOLOGUE AFUA_1G05260)-RELATED"/>
    <property type="match status" value="1"/>
</dbReference>
<dbReference type="InterPro" id="IPR011545">
    <property type="entry name" value="DEAD/DEAH_box_helicase_dom"/>
</dbReference>
<evidence type="ECO:0000256" key="5">
    <source>
        <dbReference type="SAM" id="MobiDB-lite"/>
    </source>
</evidence>
<dbReference type="SMART" id="SM00487">
    <property type="entry name" value="DEXDc"/>
    <property type="match status" value="1"/>
</dbReference>
<proteinExistence type="predicted"/>
<dbReference type="GO" id="GO:0005524">
    <property type="term" value="F:ATP binding"/>
    <property type="evidence" value="ECO:0007669"/>
    <property type="project" value="UniProtKB-KW"/>
</dbReference>
<sequence>MAEAGRTVVELVRERWGAVLAVDPLIARFTEPGWSYEEEVPRACPECGGRMYSLRKPYESGGRVYRYVAVVCPACPAAYTLADLGVKTYDKLSPPSTTAAGTAKVRSTAASTAASPARSTTKPTTKPLAQPAVASPAETLTPGTPRLRVTVPTAVARVPEFLLGPCPTAPGGVTITPFYHPTPAPAGPVWPADLPVATARETRRLMWWKVTDPAWRPPETDLAAADDVRVILPEGPAFAELCTHLADRGVAFRTVRHWMENEQVTTTGGFGAPTEPVARPARSFASAGSPLPSPPVTGPGGYAARDTFETQWDALEELPAADAEAYVPVTDLVPESWARMLPHPTFNPAQVDVVPAVMEGDGHLVVVAPTGAGKTPIGMVAALRAHAQGRKAAWLVPQRSLTDELDRELEKWRRHGLEVVRLTGEYAVDTELIREADVWVATTEKFEAICRNGSLGGALAEVGCLVVDEIHLLGDPARGAVLEAVLTRVREDSTRTRIVGLSATVANAEEVAQWLGARLIRTAWRPTRLTWQIPMLPAPRDGARSTRAAVARTAAAVQVARTVTDDGGSVLVFCNSRRGVRATALALAADRGVSTRGVDADDTELVERLCSGAGVGLHYRDWPFKREAERAFRARETDVLVATSTVAAGVNLPARAVVVRDVRLGRSRMEVSMVQQMFGRAGRIGAGEREGWAFLLADEDERPEWQARLAAGYTVRSRIGDRLPDHLLAELVQGRVGSLEEAEDWWTDTFAFHQGHDSVEPLNDAACYLEEAGFLRSHPGPDDTELLEPTDLGLLTSRFMVDAGLAHELAEEVRRLPVPQDPDDAEQALTGLLAAGLPDLAEAAFSDRARAILRRVLRDGGRTGSPGHRQEAAARDEGLVAGDLARAALLLVANSPHLFAARGGYVLGIPADSLIGVLDEAQRYLAWLGAQGELGTVHPWVAVVAADLSERIRWRTLGAGRGAGRLLWMCGRMATPQLAPRLVPRMWRAARDNGIGAPDWSGTTPPRDSALGPGRYAALLKQRATGTVLTPDADSVQVDAPHGAVICLWDGAATLRHVSDGTQARLAYPRAAPGDPSAGRRGAAVFTRGDRLAAGRLAPYNAVEEAGGTPEDRTPV</sequence>
<evidence type="ECO:0000259" key="7">
    <source>
        <dbReference type="PROSITE" id="PS51194"/>
    </source>
</evidence>
<evidence type="ECO:0000256" key="4">
    <source>
        <dbReference type="ARBA" id="ARBA00022840"/>
    </source>
</evidence>
<dbReference type="GO" id="GO:0004386">
    <property type="term" value="F:helicase activity"/>
    <property type="evidence" value="ECO:0007669"/>
    <property type="project" value="UniProtKB-KW"/>
</dbReference>
<accession>A0AAU2K1I8</accession>
<feature type="domain" description="Helicase ATP-binding" evidence="6">
    <location>
        <begin position="355"/>
        <end position="523"/>
    </location>
</feature>
<evidence type="ECO:0000256" key="1">
    <source>
        <dbReference type="ARBA" id="ARBA00022741"/>
    </source>
</evidence>
<feature type="region of interest" description="Disordered" evidence="5">
    <location>
        <begin position="95"/>
        <end position="145"/>
    </location>
</feature>
<dbReference type="Gene3D" id="3.40.50.300">
    <property type="entry name" value="P-loop containing nucleotide triphosphate hydrolases"/>
    <property type="match status" value="2"/>
</dbReference>
<dbReference type="GO" id="GO:0003676">
    <property type="term" value="F:nucleic acid binding"/>
    <property type="evidence" value="ECO:0007669"/>
    <property type="project" value="InterPro"/>
</dbReference>
<feature type="compositionally biased region" description="Low complexity" evidence="5">
    <location>
        <begin position="102"/>
        <end position="127"/>
    </location>
</feature>
<dbReference type="SUPFAM" id="SSF46785">
    <property type="entry name" value="Winged helix' DNA-binding domain"/>
    <property type="match status" value="1"/>
</dbReference>
<protein>
    <submittedName>
        <fullName evidence="8">DEAD/DEAH box helicase</fullName>
    </submittedName>
</protein>
<dbReference type="SMART" id="SM00490">
    <property type="entry name" value="HELICc"/>
    <property type="match status" value="1"/>
</dbReference>
<keyword evidence="1" id="KW-0547">Nucleotide-binding</keyword>
<dbReference type="InterPro" id="IPR001650">
    <property type="entry name" value="Helicase_C-like"/>
</dbReference>
<feature type="domain" description="Helicase C-terminal" evidence="7">
    <location>
        <begin position="555"/>
        <end position="731"/>
    </location>
</feature>
<reference evidence="8" key="1">
    <citation type="submission" date="2022-10" db="EMBL/GenBank/DDBJ databases">
        <title>The complete genomes of actinobacterial strains from the NBC collection.</title>
        <authorList>
            <person name="Joergensen T.S."/>
            <person name="Alvarez Arevalo M."/>
            <person name="Sterndorff E.B."/>
            <person name="Faurdal D."/>
            <person name="Vuksanovic O."/>
            <person name="Mourched A.-S."/>
            <person name="Charusanti P."/>
            <person name="Shaw S."/>
            <person name="Blin K."/>
            <person name="Weber T."/>
        </authorList>
    </citation>
    <scope>NUCLEOTIDE SEQUENCE</scope>
    <source>
        <strain evidence="8">NBC_00049</strain>
    </source>
</reference>
<name>A0AAU2K1I8_9ACTN</name>
<dbReference type="InterPro" id="IPR014001">
    <property type="entry name" value="Helicase_ATP-bd"/>
</dbReference>
<dbReference type="InterPro" id="IPR036390">
    <property type="entry name" value="WH_DNA-bd_sf"/>
</dbReference>
<dbReference type="InterPro" id="IPR050474">
    <property type="entry name" value="Hel308_SKI2-like"/>
</dbReference>
<dbReference type="GO" id="GO:0016787">
    <property type="term" value="F:hydrolase activity"/>
    <property type="evidence" value="ECO:0007669"/>
    <property type="project" value="UniProtKB-KW"/>
</dbReference>
<evidence type="ECO:0000259" key="6">
    <source>
        <dbReference type="PROSITE" id="PS51192"/>
    </source>
</evidence>
<dbReference type="AlphaFoldDB" id="A0AAU2K1I8"/>
<dbReference type="EMBL" id="CP108264">
    <property type="protein sequence ID" value="WTU78944.1"/>
    <property type="molecule type" value="Genomic_DNA"/>
</dbReference>
<dbReference type="SUPFAM" id="SSF52540">
    <property type="entry name" value="P-loop containing nucleoside triphosphate hydrolases"/>
    <property type="match status" value="1"/>
</dbReference>
<keyword evidence="3 8" id="KW-0347">Helicase</keyword>
<dbReference type="PROSITE" id="PS51192">
    <property type="entry name" value="HELICASE_ATP_BIND_1"/>
    <property type="match status" value="1"/>
</dbReference>
<keyword evidence="4" id="KW-0067">ATP-binding</keyword>